<name>A0ABN1AZZ7_9ACTN</name>
<dbReference type="EMBL" id="BAAABY010000045">
    <property type="protein sequence ID" value="GAA0487468.1"/>
    <property type="molecule type" value="Genomic_DNA"/>
</dbReference>
<reference evidence="1 2" key="1">
    <citation type="journal article" date="2019" name="Int. J. Syst. Evol. Microbiol.">
        <title>The Global Catalogue of Microorganisms (GCM) 10K type strain sequencing project: providing services to taxonomists for standard genome sequencing and annotation.</title>
        <authorList>
            <consortium name="The Broad Institute Genomics Platform"/>
            <consortium name="The Broad Institute Genome Sequencing Center for Infectious Disease"/>
            <person name="Wu L."/>
            <person name="Ma J."/>
        </authorList>
    </citation>
    <scope>NUCLEOTIDE SEQUENCE [LARGE SCALE GENOMIC DNA]</scope>
    <source>
        <strain evidence="1 2">JCM 4805</strain>
    </source>
</reference>
<keyword evidence="2" id="KW-1185">Reference proteome</keyword>
<evidence type="ECO:0000313" key="1">
    <source>
        <dbReference type="EMBL" id="GAA0487468.1"/>
    </source>
</evidence>
<sequence length="148" mass="16366">MAVLLQEEVHLGQGVVQRLAFRGAEHMGRRRDPVRGREHQIRAGDCYRGRHVCVPVSPRHSLHNFPRCGVLSSADFSRVPGARKHLAGSGGRRSGVLTVAILGIIYRSTSFYSWPFKKNAQMHVHPQVRTDYFATSPTTGAIGRSVAP</sequence>
<comment type="caution">
    <text evidence="1">The sequence shown here is derived from an EMBL/GenBank/DDBJ whole genome shotgun (WGS) entry which is preliminary data.</text>
</comment>
<protein>
    <submittedName>
        <fullName evidence="1">Uncharacterized protein</fullName>
    </submittedName>
</protein>
<gene>
    <name evidence="1" type="ORF">GCM10010361_60410</name>
</gene>
<dbReference type="Proteomes" id="UP001500909">
    <property type="component" value="Unassembled WGS sequence"/>
</dbReference>
<evidence type="ECO:0000313" key="2">
    <source>
        <dbReference type="Proteomes" id="UP001500909"/>
    </source>
</evidence>
<proteinExistence type="predicted"/>
<organism evidence="1 2">
    <name type="scientific">Streptomyces olivaceiscleroticus</name>
    <dbReference type="NCBI Taxonomy" id="68245"/>
    <lineage>
        <taxon>Bacteria</taxon>
        <taxon>Bacillati</taxon>
        <taxon>Actinomycetota</taxon>
        <taxon>Actinomycetes</taxon>
        <taxon>Kitasatosporales</taxon>
        <taxon>Streptomycetaceae</taxon>
        <taxon>Streptomyces</taxon>
    </lineage>
</organism>
<accession>A0ABN1AZZ7</accession>